<dbReference type="GO" id="GO:0006368">
    <property type="term" value="P:transcription elongation by RNA polymerase II"/>
    <property type="evidence" value="ECO:0007669"/>
    <property type="project" value="UniProtKB-UniRule"/>
</dbReference>
<dbReference type="InterPro" id="IPR038212">
    <property type="entry name" value="TF_EnY2_sf"/>
</dbReference>
<dbReference type="HAMAP" id="MF_03046">
    <property type="entry name" value="ENY2_Sus1"/>
    <property type="match status" value="1"/>
</dbReference>
<comment type="subunit">
    <text evidence="1">Component of the nuclear pore complex (NPC)-associated TREX-2 complex (transcription and export complex 2), composed of at least SUS1, SAC3, THP1, SEM1, and CDC31. TREX-2 contains 2 SUS1 chains. The TREX-2 complex interacts with the nucleoporin NUP1. Component of the 1.8 MDa SAGA transcription coactivator-HAT complex. SAGA is built of 5 distinct domains with specialized functions. Within the SAGA complex, SUS1, SGF11, SGF73 and UBP8 form an additional subcomplex of SAGA called the DUB module (deubiquitination module). Interacts directly with THP1, SAC3, SGF11, and with the RNA polymerase II.</text>
</comment>
<evidence type="ECO:0000313" key="3">
    <source>
        <dbReference type="Proteomes" id="UP000053319"/>
    </source>
</evidence>
<dbReference type="KEGG" id="dsq:DICSQDRAFT_70514"/>
<dbReference type="GO" id="GO:0005654">
    <property type="term" value="C:nucleoplasm"/>
    <property type="evidence" value="ECO:0007669"/>
    <property type="project" value="UniProtKB-SubCell"/>
</dbReference>
<evidence type="ECO:0000313" key="2">
    <source>
        <dbReference type="EMBL" id="EJF56961.1"/>
    </source>
</evidence>
<keyword evidence="1" id="KW-0813">Transport</keyword>
<dbReference type="GO" id="GO:0000932">
    <property type="term" value="C:P-body"/>
    <property type="evidence" value="ECO:0007669"/>
    <property type="project" value="UniProtKB-SubCell"/>
</dbReference>
<dbReference type="GO" id="GO:0071819">
    <property type="term" value="C:DUBm complex"/>
    <property type="evidence" value="ECO:0007669"/>
    <property type="project" value="UniProtKB-UniRule"/>
</dbReference>
<comment type="function">
    <text evidence="1">Involved in mRNA export coupled transcription activation by association with both the TREX-2 and the SAGA complexes. At the promoters, SAGA is required for recruitment of the basal transcription machinery. It influences RNA polymerase II transcriptional activity through different activities such as TBP interaction and promoter selectivity, interaction with transcription activators, and chromatin modification through histone acetylation and deubiquitination. Within the SAGA complex, participates to a subcomplex required for deubiquitination of H2B and for the maintenance of steady-state H3 methylation levels. The TREX-2 complex functions in docking export-competent ribonucleoprotein particles (mRNPs) to the nuclear entrance of the nuclear pore complex (nuclear basket). TREX-2 participates in mRNA export and accurate chromatin positioning in the nucleus by tethering genes to the nuclear periphery. May also be involved in cytoplasmic mRNA decay by interaction with components of P-bodies.</text>
</comment>
<keyword evidence="1" id="KW-0653">Protein transport</keyword>
<dbReference type="GO" id="GO:0000124">
    <property type="term" value="C:SAGA complex"/>
    <property type="evidence" value="ECO:0007669"/>
    <property type="project" value="UniProtKB-UniRule"/>
</dbReference>
<dbReference type="RefSeq" id="XP_007370342.1">
    <property type="nucleotide sequence ID" value="XM_007370280.1"/>
</dbReference>
<dbReference type="GO" id="GO:0005643">
    <property type="term" value="C:nuclear pore"/>
    <property type="evidence" value="ECO:0007669"/>
    <property type="project" value="UniProtKB-UniRule"/>
</dbReference>
<keyword evidence="1" id="KW-0963">Cytoplasm</keyword>
<dbReference type="AlphaFoldDB" id="R7SLC5"/>
<keyword evidence="1" id="KW-0804">Transcription</keyword>
<dbReference type="Gene3D" id="1.10.246.140">
    <property type="match status" value="1"/>
</dbReference>
<evidence type="ECO:0000256" key="1">
    <source>
        <dbReference type="HAMAP-Rule" id="MF_03046"/>
    </source>
</evidence>
<dbReference type="OMA" id="MIENGDW"/>
<reference evidence="2 3" key="1">
    <citation type="journal article" date="2012" name="Science">
        <title>The Paleozoic origin of enzymatic lignin decomposition reconstructed from 31 fungal genomes.</title>
        <authorList>
            <person name="Floudas D."/>
            <person name="Binder M."/>
            <person name="Riley R."/>
            <person name="Barry K."/>
            <person name="Blanchette R.A."/>
            <person name="Henrissat B."/>
            <person name="Martinez A.T."/>
            <person name="Otillar R."/>
            <person name="Spatafora J.W."/>
            <person name="Yadav J.S."/>
            <person name="Aerts A."/>
            <person name="Benoit I."/>
            <person name="Boyd A."/>
            <person name="Carlson A."/>
            <person name="Copeland A."/>
            <person name="Coutinho P.M."/>
            <person name="de Vries R.P."/>
            <person name="Ferreira P."/>
            <person name="Findley K."/>
            <person name="Foster B."/>
            <person name="Gaskell J."/>
            <person name="Glotzer D."/>
            <person name="Gorecki P."/>
            <person name="Heitman J."/>
            <person name="Hesse C."/>
            <person name="Hori C."/>
            <person name="Igarashi K."/>
            <person name="Jurgens J.A."/>
            <person name="Kallen N."/>
            <person name="Kersten P."/>
            <person name="Kohler A."/>
            <person name="Kuees U."/>
            <person name="Kumar T.K.A."/>
            <person name="Kuo A."/>
            <person name="LaButti K."/>
            <person name="Larrondo L.F."/>
            <person name="Lindquist E."/>
            <person name="Ling A."/>
            <person name="Lombard V."/>
            <person name="Lucas S."/>
            <person name="Lundell T."/>
            <person name="Martin R."/>
            <person name="McLaughlin D.J."/>
            <person name="Morgenstern I."/>
            <person name="Morin E."/>
            <person name="Murat C."/>
            <person name="Nagy L.G."/>
            <person name="Nolan M."/>
            <person name="Ohm R.A."/>
            <person name="Patyshakuliyeva A."/>
            <person name="Rokas A."/>
            <person name="Ruiz-Duenas F.J."/>
            <person name="Sabat G."/>
            <person name="Salamov A."/>
            <person name="Samejima M."/>
            <person name="Schmutz J."/>
            <person name="Slot J.C."/>
            <person name="St John F."/>
            <person name="Stenlid J."/>
            <person name="Sun H."/>
            <person name="Sun S."/>
            <person name="Syed K."/>
            <person name="Tsang A."/>
            <person name="Wiebenga A."/>
            <person name="Young D."/>
            <person name="Pisabarro A."/>
            <person name="Eastwood D.C."/>
            <person name="Martin F."/>
            <person name="Cullen D."/>
            <person name="Grigoriev I.V."/>
            <person name="Hibbett D.S."/>
        </authorList>
    </citation>
    <scope>NUCLEOTIDE SEQUENCE [LARGE SCALE GENOMIC DNA]</scope>
    <source>
        <strain evidence="2 3">LYAD-421 SS1</strain>
    </source>
</reference>
<dbReference type="GO" id="GO:0070390">
    <property type="term" value="C:transcription export complex 2"/>
    <property type="evidence" value="ECO:0007669"/>
    <property type="project" value="UniProtKB-UniRule"/>
</dbReference>
<comment type="subcellular location">
    <subcellularLocation>
        <location evidence="1">Nucleus</location>
        <location evidence="1">Nucleoplasm</location>
    </subcellularLocation>
    <subcellularLocation>
        <location evidence="1">Cytoplasm</location>
        <location evidence="1">P-body</location>
    </subcellularLocation>
</comment>
<name>R7SLC5_DICSQ</name>
<dbReference type="OrthoDB" id="6221744at2759"/>
<keyword evidence="1" id="KW-0509">mRNA transport</keyword>
<dbReference type="GO" id="GO:0003713">
    <property type="term" value="F:transcription coactivator activity"/>
    <property type="evidence" value="ECO:0007669"/>
    <property type="project" value="UniProtKB-UniRule"/>
</dbReference>
<accession>R7SLC5</accession>
<dbReference type="GO" id="GO:0006406">
    <property type="term" value="P:mRNA export from nucleus"/>
    <property type="evidence" value="ECO:0007669"/>
    <property type="project" value="UniProtKB-UniRule"/>
</dbReference>
<dbReference type="Proteomes" id="UP000053319">
    <property type="component" value="Unassembled WGS sequence"/>
</dbReference>
<organism evidence="2 3">
    <name type="scientific">Dichomitus squalens (strain LYAD-421)</name>
    <name type="common">Western red white-rot fungus</name>
    <dbReference type="NCBI Taxonomy" id="732165"/>
    <lineage>
        <taxon>Eukaryota</taxon>
        <taxon>Fungi</taxon>
        <taxon>Dikarya</taxon>
        <taxon>Basidiomycota</taxon>
        <taxon>Agaricomycotina</taxon>
        <taxon>Agaricomycetes</taxon>
        <taxon>Polyporales</taxon>
        <taxon>Polyporaceae</taxon>
        <taxon>Dichomitus</taxon>
    </lineage>
</organism>
<dbReference type="GO" id="GO:0006325">
    <property type="term" value="P:chromatin organization"/>
    <property type="evidence" value="ECO:0007669"/>
    <property type="project" value="UniProtKB-KW"/>
</dbReference>
<dbReference type="GeneID" id="18843720"/>
<dbReference type="InterPro" id="IPR018783">
    <property type="entry name" value="TF_ENY2"/>
</dbReference>
<keyword evidence="1" id="KW-0156">Chromatin regulator</keyword>
<dbReference type="Pfam" id="PF10163">
    <property type="entry name" value="EnY2"/>
    <property type="match status" value="1"/>
</dbReference>
<gene>
    <name evidence="1" type="primary">SUS1</name>
    <name evidence="2" type="ORF">DICSQDRAFT_70514</name>
</gene>
<protein>
    <recommendedName>
        <fullName evidence="1">Transcription and mRNA export factor SUS1</fullName>
    </recommendedName>
</protein>
<dbReference type="GO" id="GO:0015031">
    <property type="term" value="P:protein transport"/>
    <property type="evidence" value="ECO:0007669"/>
    <property type="project" value="UniProtKB-KW"/>
</dbReference>
<keyword evidence="1" id="KW-0539">Nucleus</keyword>
<dbReference type="PANTHER" id="PTHR12514">
    <property type="entry name" value="ENHANCER OF YELLOW 2 TRANSCRIPTION FACTOR"/>
    <property type="match status" value="1"/>
</dbReference>
<sequence>MPPAHKDGRAAALYGPLRRRMIENGDWDRICSRLARELNESGWIDRFKDRSKEMARSAEGNGGVSVDSLLAELLPQAEEEIPVNTRQEIVSVIRKLLERQIEFT</sequence>
<proteinExistence type="inferred from homology"/>
<comment type="similarity">
    <text evidence="1">Belongs to the ENY2 family.</text>
</comment>
<keyword evidence="1" id="KW-0811">Translocation</keyword>
<dbReference type="HOGENOM" id="CLU_134052_2_0_1"/>
<keyword evidence="1" id="KW-0010">Activator</keyword>
<keyword evidence="1" id="KW-0805">Transcription regulation</keyword>
<dbReference type="EMBL" id="JH719460">
    <property type="protein sequence ID" value="EJF56961.1"/>
    <property type="molecule type" value="Genomic_DNA"/>
</dbReference>